<evidence type="ECO:0000256" key="3">
    <source>
        <dbReference type="ARBA" id="ARBA00023295"/>
    </source>
</evidence>
<gene>
    <name evidence="7" type="ORF">IC617_06865</name>
</gene>
<dbReference type="Pfam" id="PF02156">
    <property type="entry name" value="Glyco_hydro_26"/>
    <property type="match status" value="1"/>
</dbReference>
<dbReference type="Pfam" id="PF16990">
    <property type="entry name" value="CBM_35"/>
    <property type="match status" value="1"/>
</dbReference>
<comment type="caution">
    <text evidence="7">The sequence shown here is derived from an EMBL/GenBank/DDBJ whole genome shotgun (WGS) entry which is preliminary data.</text>
</comment>
<dbReference type="GO" id="GO:0006080">
    <property type="term" value="P:substituted mannan metabolic process"/>
    <property type="evidence" value="ECO:0007669"/>
    <property type="project" value="InterPro"/>
</dbReference>
<keyword evidence="2 4" id="KW-0378">Hydrolase</keyword>
<keyword evidence="8" id="KW-1185">Reference proteome</keyword>
<dbReference type="EMBL" id="JACXAF010000007">
    <property type="protein sequence ID" value="MBD1389144.1"/>
    <property type="molecule type" value="Genomic_DNA"/>
</dbReference>
<dbReference type="PANTHER" id="PTHR40079">
    <property type="entry name" value="MANNAN ENDO-1,4-BETA-MANNOSIDASE E-RELATED"/>
    <property type="match status" value="1"/>
</dbReference>
<reference evidence="7" key="1">
    <citation type="submission" date="2020-09" db="EMBL/GenBank/DDBJ databases">
        <title>A novel bacterium of genus Neiella, isolated from South China Sea.</title>
        <authorList>
            <person name="Huang H."/>
            <person name="Mo K."/>
            <person name="Hu Y."/>
        </authorList>
    </citation>
    <scope>NUCLEOTIDE SEQUENCE</scope>
    <source>
        <strain evidence="7">HB171785</strain>
    </source>
</reference>
<evidence type="ECO:0000256" key="5">
    <source>
        <dbReference type="SAM" id="SignalP"/>
    </source>
</evidence>
<dbReference type="Gene3D" id="2.60.120.260">
    <property type="entry name" value="Galactose-binding domain-like"/>
    <property type="match status" value="4"/>
</dbReference>
<evidence type="ECO:0000313" key="7">
    <source>
        <dbReference type="EMBL" id="MBD1389144.1"/>
    </source>
</evidence>
<organism evidence="7 8">
    <name type="scientific">Neiella litorisoli</name>
    <dbReference type="NCBI Taxonomy" id="2771431"/>
    <lineage>
        <taxon>Bacteria</taxon>
        <taxon>Pseudomonadati</taxon>
        <taxon>Pseudomonadota</taxon>
        <taxon>Gammaproteobacteria</taxon>
        <taxon>Alteromonadales</taxon>
        <taxon>Echinimonadaceae</taxon>
        <taxon>Neiella</taxon>
    </lineage>
</organism>
<dbReference type="InterPro" id="IPR017853">
    <property type="entry name" value="GH"/>
</dbReference>
<accession>A0A8J6UE31</accession>
<dbReference type="AlphaFoldDB" id="A0A8J6UE31"/>
<dbReference type="Gene3D" id="3.20.20.80">
    <property type="entry name" value="Glycosidases"/>
    <property type="match status" value="1"/>
</dbReference>
<dbReference type="InterPro" id="IPR000805">
    <property type="entry name" value="Glyco_hydro_26"/>
</dbReference>
<feature type="active site" description="Proton donor" evidence="4">
    <location>
        <position position="462"/>
    </location>
</feature>
<dbReference type="InterPro" id="IPR005084">
    <property type="entry name" value="CBM6"/>
</dbReference>
<dbReference type="Proteomes" id="UP000638014">
    <property type="component" value="Unassembled WGS sequence"/>
</dbReference>
<dbReference type="InterPro" id="IPR022790">
    <property type="entry name" value="GH26_dom"/>
</dbReference>
<dbReference type="GO" id="GO:0030246">
    <property type="term" value="F:carbohydrate binding"/>
    <property type="evidence" value="ECO:0007669"/>
    <property type="project" value="InterPro"/>
</dbReference>
<evidence type="ECO:0000256" key="4">
    <source>
        <dbReference type="PROSITE-ProRule" id="PRU01100"/>
    </source>
</evidence>
<evidence type="ECO:0000256" key="2">
    <source>
        <dbReference type="ARBA" id="ARBA00022801"/>
    </source>
</evidence>
<sequence>MKFNMSGKSSISLLSAALLMGGVTGCVDGGSANNKDFEYTPEQRPLGVLAGDDAEYAPGTDITVSGRLTGTVTNETLLWTQTAGEPLDGIDWTSPEFTFVVESVDGIESYEFELVALDGAGEVVTDDDGNPLMDDIKITVFDPDAVITLEAEEARFSAELEVATQGHEMYVPGASGDAHLSDMLPGTEVAFDVEMDAEKAGLYSLYLNYTIGSGYGGKQGTLSVNGVEYTLDLQETGTWEELRVGTVNFEQGTTEVIVCCGWNYYRVDAIKLVPSSGEAPLLPVPTTLVNDNATDEAVALMEFIVGNYGTNTITGQTEYSDYASGNSGLRDYQLVADATGGEAPAIVAFDYMDYSKSRDDHADKDKGTLTEDMIAAQADKNVVLSALWHWGAPSGQPDGAVGQFYAQSSNHPDGTTFDLAATLADTSSDDYAALIADMDIIAAELKKLQDAGIAVIWRPIHEAEGGWFWWGAAGADAYKELWALMFDRFTTHHGLNNLIWTYTFTDGLSMDWYPGDEYVDIVGFDGYDFPDHDPNVPFVGQFNTLKQHFNGKKLIALTETGAVPNVEVMHDNGAMWSFYITWNSDSDWNNPATIGPAAMDPAVIAENYSYSALVNNDDLPGGIEKAGAGMLADFDHADGFEAQVNWGPTTGLAYSSAWSRFGDKSMGVSKDLSAIADLGNVVLQTYPAIATESPSTLSLTAYAMNAGADVNVHMFVKGLDADGNPVEQWPEATTINGEAVELSLDITGYTEVTGYGVRFQNMDATQTDASFFIDSVMLDGELIADFESVEGYEGQINWGGAPGLATSKAWSSSGEQAIAFFRDLTEVDGATDVIIQTYPEGGIDVSMYDSITVDATAMNAAGAQVMLFVKDQDDAWTDSGAVDADNAELTIDLTEIDHLNGFGIRFINFDAASTDAKFFADYVRFSHADGDTTYDDFEQLNGWEGQVNWAPTAGLTPSEDWGVDGTNSMSLVKDLSAETDPGNVVLQTYPGLILEDGLTAIKLTAYAEGAGADVNVHMFVKGIDADGNPAEQWPAAVNVDGAPVELMLDITGYQEISGYGVRFQSLDATATEAKFYVDSVMLEASAE</sequence>
<feature type="signal peptide" evidence="5">
    <location>
        <begin position="1"/>
        <end position="25"/>
    </location>
</feature>
<dbReference type="PRINTS" id="PR00739">
    <property type="entry name" value="GLHYDRLASE26"/>
</dbReference>
<keyword evidence="3 4" id="KW-0326">Glycosidase</keyword>
<dbReference type="PANTHER" id="PTHR40079:SF4">
    <property type="entry name" value="GH26 DOMAIN-CONTAINING PROTEIN-RELATED"/>
    <property type="match status" value="1"/>
</dbReference>
<dbReference type="GO" id="GO:0016985">
    <property type="term" value="F:mannan endo-1,4-beta-mannosidase activity"/>
    <property type="evidence" value="ECO:0007669"/>
    <property type="project" value="InterPro"/>
</dbReference>
<comment type="similarity">
    <text evidence="1 4">Belongs to the glycosyl hydrolase 26 family.</text>
</comment>
<feature type="domain" description="GH26" evidence="6">
    <location>
        <begin position="295"/>
        <end position="617"/>
    </location>
</feature>
<dbReference type="PROSITE" id="PS51764">
    <property type="entry name" value="GH26"/>
    <property type="match status" value="1"/>
</dbReference>
<dbReference type="PROSITE" id="PS51257">
    <property type="entry name" value="PROKAR_LIPOPROTEIN"/>
    <property type="match status" value="1"/>
</dbReference>
<evidence type="ECO:0000256" key="1">
    <source>
        <dbReference type="ARBA" id="ARBA00007754"/>
    </source>
</evidence>
<feature type="active site" description="Nucleophile" evidence="4">
    <location>
        <position position="559"/>
    </location>
</feature>
<protein>
    <submittedName>
        <fullName evidence="7">Mannan endo-1,4-beta-mannosidase</fullName>
    </submittedName>
</protein>
<keyword evidence="5" id="KW-0732">Signal</keyword>
<proteinExistence type="inferred from homology"/>
<evidence type="ECO:0000259" key="6">
    <source>
        <dbReference type="PROSITE" id="PS51764"/>
    </source>
</evidence>
<feature type="chain" id="PRO_5035244209" evidence="5">
    <location>
        <begin position="26"/>
        <end position="1087"/>
    </location>
</feature>
<evidence type="ECO:0000313" key="8">
    <source>
        <dbReference type="Proteomes" id="UP000638014"/>
    </source>
</evidence>
<dbReference type="RefSeq" id="WP_191144249.1">
    <property type="nucleotide sequence ID" value="NZ_JACXAF010000007.1"/>
</dbReference>
<name>A0A8J6UE31_9GAMM</name>
<dbReference type="SUPFAM" id="SSF51445">
    <property type="entry name" value="(Trans)glycosidases"/>
    <property type="match status" value="1"/>
</dbReference>